<keyword evidence="9" id="KW-0732">Signal</keyword>
<keyword evidence="4 7" id="KW-0862">Zinc</keyword>
<evidence type="ECO:0000256" key="8">
    <source>
        <dbReference type="RuleBase" id="RU361183"/>
    </source>
</evidence>
<evidence type="ECO:0000313" key="12">
    <source>
        <dbReference type="Proteomes" id="UP001196413"/>
    </source>
</evidence>
<name>A0AAD5N682_PARTN</name>
<proteinExistence type="predicted"/>
<keyword evidence="6" id="KW-1015">Disulfide bond</keyword>
<gene>
    <name evidence="11" type="primary">NAS-31_64</name>
    <name evidence="11" type="ORF">KIN20_020193</name>
</gene>
<keyword evidence="5 7" id="KW-0482">Metalloprotease</keyword>
<sequence>MWVLLLTSLAAFGTATTFEEKKAMKKKYRRHTTCSVTEQADEILEDMEVSMGRRKKRQAYRDNKYPATLWSNGINYAFWNASNAARRVFVIATEIWRDNTCLKFREDSSASDKVWVTDGAGCWAHLGRIGGTQFMSLGDGCGYIGLGLHELCHTIGLYHTQSRHNRDNYITLHHENLAYDWHDQFNKESESTNYNYNITYDYGTVMHYSGASPWSVYFLNVLVKYINKTIKMLLYSRIADSQQPVNLT</sequence>
<dbReference type="Pfam" id="PF01400">
    <property type="entry name" value="Astacin"/>
    <property type="match status" value="1"/>
</dbReference>
<reference evidence="11" key="1">
    <citation type="submission" date="2021-06" db="EMBL/GenBank/DDBJ databases">
        <title>Parelaphostrongylus tenuis whole genome reference sequence.</title>
        <authorList>
            <person name="Garwood T.J."/>
            <person name="Larsen P.A."/>
            <person name="Fountain-Jones N.M."/>
            <person name="Garbe J.R."/>
            <person name="Macchietto M.G."/>
            <person name="Kania S.A."/>
            <person name="Gerhold R.W."/>
            <person name="Richards J.E."/>
            <person name="Wolf T.M."/>
        </authorList>
    </citation>
    <scope>NUCLEOTIDE SEQUENCE</scope>
    <source>
        <strain evidence="11">MNPRO001-30</strain>
        <tissue evidence="11">Meninges</tissue>
    </source>
</reference>
<comment type="cofactor">
    <cofactor evidence="7 8">
        <name>Zn(2+)</name>
        <dbReference type="ChEBI" id="CHEBI:29105"/>
    </cofactor>
    <text evidence="7 8">Binds 1 zinc ion per subunit.</text>
</comment>
<dbReference type="EC" id="3.4.24.-" evidence="8"/>
<dbReference type="AlphaFoldDB" id="A0AAD5N682"/>
<feature type="binding site" evidence="7">
    <location>
        <position position="159"/>
    </location>
    <ligand>
        <name>Zn(2+)</name>
        <dbReference type="ChEBI" id="CHEBI:29105"/>
        <note>catalytic</note>
    </ligand>
</feature>
<evidence type="ECO:0000256" key="4">
    <source>
        <dbReference type="ARBA" id="ARBA00022833"/>
    </source>
</evidence>
<keyword evidence="2 7" id="KW-0479">Metal-binding</keyword>
<dbReference type="SUPFAM" id="SSF55486">
    <property type="entry name" value="Metalloproteases ('zincins'), catalytic domain"/>
    <property type="match status" value="1"/>
</dbReference>
<feature type="active site" evidence="7">
    <location>
        <position position="150"/>
    </location>
</feature>
<keyword evidence="3 7" id="KW-0378">Hydrolase</keyword>
<dbReference type="GO" id="GO:0004222">
    <property type="term" value="F:metalloendopeptidase activity"/>
    <property type="evidence" value="ECO:0007669"/>
    <property type="project" value="UniProtKB-UniRule"/>
</dbReference>
<dbReference type="GO" id="GO:0006508">
    <property type="term" value="P:proteolysis"/>
    <property type="evidence" value="ECO:0007669"/>
    <property type="project" value="UniProtKB-KW"/>
</dbReference>
<comment type="caution">
    <text evidence="11">The sequence shown here is derived from an EMBL/GenBank/DDBJ whole genome shotgun (WGS) entry which is preliminary data.</text>
</comment>
<dbReference type="PANTHER" id="PTHR10127:SF780">
    <property type="entry name" value="METALLOENDOPEPTIDASE"/>
    <property type="match status" value="1"/>
</dbReference>
<dbReference type="InterPro" id="IPR024079">
    <property type="entry name" value="MetalloPept_cat_dom_sf"/>
</dbReference>
<dbReference type="InterPro" id="IPR001506">
    <property type="entry name" value="Peptidase_M12A"/>
</dbReference>
<dbReference type="InterPro" id="IPR006026">
    <property type="entry name" value="Peptidase_Metallo"/>
</dbReference>
<dbReference type="Proteomes" id="UP001196413">
    <property type="component" value="Unassembled WGS sequence"/>
</dbReference>
<evidence type="ECO:0000256" key="6">
    <source>
        <dbReference type="ARBA" id="ARBA00023157"/>
    </source>
</evidence>
<comment type="caution">
    <text evidence="7">Lacks conserved residue(s) required for the propagation of feature annotation.</text>
</comment>
<evidence type="ECO:0000256" key="7">
    <source>
        <dbReference type="PROSITE-ProRule" id="PRU01211"/>
    </source>
</evidence>
<dbReference type="EMBL" id="JAHQIW010004093">
    <property type="protein sequence ID" value="KAJ1361039.1"/>
    <property type="molecule type" value="Genomic_DNA"/>
</dbReference>
<dbReference type="GO" id="GO:0008270">
    <property type="term" value="F:zinc ion binding"/>
    <property type="evidence" value="ECO:0007669"/>
    <property type="project" value="UniProtKB-UniRule"/>
</dbReference>
<evidence type="ECO:0000259" key="10">
    <source>
        <dbReference type="PROSITE" id="PS51864"/>
    </source>
</evidence>
<accession>A0AAD5N682</accession>
<evidence type="ECO:0000256" key="9">
    <source>
        <dbReference type="SAM" id="SignalP"/>
    </source>
</evidence>
<evidence type="ECO:0000256" key="2">
    <source>
        <dbReference type="ARBA" id="ARBA00022723"/>
    </source>
</evidence>
<evidence type="ECO:0000256" key="5">
    <source>
        <dbReference type="ARBA" id="ARBA00023049"/>
    </source>
</evidence>
<dbReference type="Gene3D" id="3.40.390.10">
    <property type="entry name" value="Collagenase (Catalytic Domain)"/>
    <property type="match status" value="1"/>
</dbReference>
<organism evidence="11 12">
    <name type="scientific">Parelaphostrongylus tenuis</name>
    <name type="common">Meningeal worm</name>
    <dbReference type="NCBI Taxonomy" id="148309"/>
    <lineage>
        <taxon>Eukaryota</taxon>
        <taxon>Metazoa</taxon>
        <taxon>Ecdysozoa</taxon>
        <taxon>Nematoda</taxon>
        <taxon>Chromadorea</taxon>
        <taxon>Rhabditida</taxon>
        <taxon>Rhabditina</taxon>
        <taxon>Rhabditomorpha</taxon>
        <taxon>Strongyloidea</taxon>
        <taxon>Metastrongylidae</taxon>
        <taxon>Parelaphostrongylus</taxon>
    </lineage>
</organism>
<evidence type="ECO:0000256" key="3">
    <source>
        <dbReference type="ARBA" id="ARBA00022801"/>
    </source>
</evidence>
<dbReference type="SMART" id="SM00235">
    <property type="entry name" value="ZnMc"/>
    <property type="match status" value="1"/>
</dbReference>
<feature type="signal peptide" evidence="9">
    <location>
        <begin position="1"/>
        <end position="15"/>
    </location>
</feature>
<feature type="chain" id="PRO_5042044793" description="Metalloendopeptidase" evidence="9">
    <location>
        <begin position="16"/>
        <end position="248"/>
    </location>
</feature>
<feature type="binding site" evidence="7">
    <location>
        <position position="149"/>
    </location>
    <ligand>
        <name>Zn(2+)</name>
        <dbReference type="ChEBI" id="CHEBI:29105"/>
        <note>catalytic</note>
    </ligand>
</feature>
<feature type="binding site" evidence="7">
    <location>
        <position position="153"/>
    </location>
    <ligand>
        <name>Zn(2+)</name>
        <dbReference type="ChEBI" id="CHEBI:29105"/>
        <note>catalytic</note>
    </ligand>
</feature>
<keyword evidence="1 7" id="KW-0645">Protease</keyword>
<dbReference type="PRINTS" id="PR00480">
    <property type="entry name" value="ASTACIN"/>
</dbReference>
<dbReference type="PROSITE" id="PS51864">
    <property type="entry name" value="ASTACIN"/>
    <property type="match status" value="1"/>
</dbReference>
<evidence type="ECO:0000256" key="1">
    <source>
        <dbReference type="ARBA" id="ARBA00022670"/>
    </source>
</evidence>
<dbReference type="PANTHER" id="PTHR10127">
    <property type="entry name" value="DISCOIDIN, CUB, EGF, LAMININ , AND ZINC METALLOPROTEASE DOMAIN CONTAINING"/>
    <property type="match status" value="1"/>
</dbReference>
<keyword evidence="12" id="KW-1185">Reference proteome</keyword>
<feature type="domain" description="Peptidase M12A" evidence="10">
    <location>
        <begin position="58"/>
        <end position="248"/>
    </location>
</feature>
<evidence type="ECO:0000313" key="11">
    <source>
        <dbReference type="EMBL" id="KAJ1361039.1"/>
    </source>
</evidence>
<protein>
    <recommendedName>
        <fullName evidence="8">Metalloendopeptidase</fullName>
        <ecNumber evidence="8">3.4.24.-</ecNumber>
    </recommendedName>
</protein>